<keyword evidence="8 11" id="KW-1133">Transmembrane helix</keyword>
<dbReference type="PROSITE" id="PS00211">
    <property type="entry name" value="ABC_TRANSPORTER_1"/>
    <property type="match status" value="1"/>
</dbReference>
<evidence type="ECO:0000313" key="15">
    <source>
        <dbReference type="Proteomes" id="UP000234935"/>
    </source>
</evidence>
<dbReference type="InterPro" id="IPR027417">
    <property type="entry name" value="P-loop_NTPase"/>
</dbReference>
<dbReference type="InterPro" id="IPR003439">
    <property type="entry name" value="ABC_transporter-like_ATP-bd"/>
</dbReference>
<keyword evidence="3" id="KW-1003">Cell membrane</keyword>
<gene>
    <name evidence="14" type="ORF">CGZ88_0772</name>
</gene>
<dbReference type="PROSITE" id="PS50893">
    <property type="entry name" value="ABC_TRANSPORTER_2"/>
    <property type="match status" value="1"/>
</dbReference>
<dbReference type="Gene3D" id="1.20.1560.10">
    <property type="entry name" value="ABC transporter type 1, transmembrane domain"/>
    <property type="match status" value="1"/>
</dbReference>
<dbReference type="Pfam" id="PF00664">
    <property type="entry name" value="ABC_membrane"/>
    <property type="match status" value="1"/>
</dbReference>
<evidence type="ECO:0000313" key="14">
    <source>
        <dbReference type="EMBL" id="PLS27555.1"/>
    </source>
</evidence>
<feature type="transmembrane region" description="Helical" evidence="11">
    <location>
        <begin position="139"/>
        <end position="160"/>
    </location>
</feature>
<evidence type="ECO:0000256" key="10">
    <source>
        <dbReference type="ARBA" id="ARBA00023455"/>
    </source>
</evidence>
<feature type="transmembrane region" description="Helical" evidence="11">
    <location>
        <begin position="255"/>
        <end position="276"/>
    </location>
</feature>
<dbReference type="PROSITE" id="PS50929">
    <property type="entry name" value="ABC_TM1F"/>
    <property type="match status" value="1"/>
</dbReference>
<dbReference type="FunFam" id="3.40.50.300:FF:000221">
    <property type="entry name" value="Multidrug ABC transporter ATP-binding protein"/>
    <property type="match status" value="1"/>
</dbReference>
<dbReference type="PANTHER" id="PTHR43394:SF1">
    <property type="entry name" value="ATP-BINDING CASSETTE SUB-FAMILY B MEMBER 10, MITOCHONDRIAL"/>
    <property type="match status" value="1"/>
</dbReference>
<evidence type="ECO:0000256" key="9">
    <source>
        <dbReference type="ARBA" id="ARBA00023136"/>
    </source>
</evidence>
<evidence type="ECO:0000256" key="3">
    <source>
        <dbReference type="ARBA" id="ARBA00022475"/>
    </source>
</evidence>
<dbReference type="InterPro" id="IPR003593">
    <property type="entry name" value="AAA+_ATPase"/>
</dbReference>
<feature type="transmembrane region" description="Helical" evidence="11">
    <location>
        <begin position="64"/>
        <end position="82"/>
    </location>
</feature>
<dbReference type="CDD" id="cd18542">
    <property type="entry name" value="ABC_6TM_YknU_like"/>
    <property type="match status" value="1"/>
</dbReference>
<dbReference type="Proteomes" id="UP000234935">
    <property type="component" value="Unassembled WGS sequence"/>
</dbReference>
<dbReference type="Pfam" id="PF00005">
    <property type="entry name" value="ABC_tran"/>
    <property type="match status" value="1"/>
</dbReference>
<evidence type="ECO:0000259" key="13">
    <source>
        <dbReference type="PROSITE" id="PS50929"/>
    </source>
</evidence>
<keyword evidence="15" id="KW-1185">Reference proteome</keyword>
<sequence>MYVNPKRNEHAGNLRWLMAYCKPDLPRAIGAIILYFVSAAMALVTPLISARIVDQVIEQRQLKLLATLCILMIVVTIVRDAAYYGNAMWMERFGQNTVFRLVSDEYEKLHTLDFNYFNHTRTGDIMSRMTSDTDAIRHLLSWVSYQAINCVVMFVGALAMMTSIDWRLALALACVTPFLFVLTRKLSQHAKPLFLAIRNSLASMNSMVEENIEGNRVVKAFVREDYETEKFDERNDDYMERNMDMARNTRRYMPWLDGLGFSLQLITIALGGFLVLKGNMTLGGLVAFSSYLWMIDSPVRQSGWLVNDWQRFNASCVKIRRLLTATPRIQEPHADAAAAATFESTTGSAADSTSASTSAAHTTVAATPAHINGSIRFEHVDFSFPDDPDTPILTDIDFAIPAGARLGILGETGAGKSTLVNMIARFYDPTRGRVLIDGIDARDWPLHTLRSQVSVVAQDTFLFSDTIGGNISFGVDGAHAPTPEYIRHIAFIAGADDFIERMPEGYDTVVGERGVGLSGGQKQRLSLARAIADDPSILIMDDTTSAVDMETEAKIRRHLNELDGDKTIVTIAHRISSIKDSDLILVLEHGRIVERGTHEQLVTKHGRYWAIYHKQLGAQSGQAQGYAIDDETGAR</sequence>
<protein>
    <submittedName>
        <fullName evidence="14">Multidrug ABC transporter ATP-binding protein</fullName>
    </submittedName>
</protein>
<dbReference type="InterPro" id="IPR017871">
    <property type="entry name" value="ABC_transporter-like_CS"/>
</dbReference>
<accession>A0A2N5J022</accession>
<feature type="domain" description="ABC transmembrane type-1" evidence="13">
    <location>
        <begin position="29"/>
        <end position="311"/>
    </location>
</feature>
<name>A0A2N5J022_9BIFI</name>
<comment type="subcellular location">
    <subcellularLocation>
        <location evidence="1">Cell inner membrane</location>
        <topology evidence="1">Multi-pass membrane protein</topology>
    </subcellularLocation>
</comment>
<dbReference type="EMBL" id="NMYC01000002">
    <property type="protein sequence ID" value="PLS27555.1"/>
    <property type="molecule type" value="Genomic_DNA"/>
</dbReference>
<dbReference type="SMART" id="SM00382">
    <property type="entry name" value="AAA"/>
    <property type="match status" value="1"/>
</dbReference>
<dbReference type="AlphaFoldDB" id="A0A2N5J022"/>
<evidence type="ECO:0000256" key="11">
    <source>
        <dbReference type="SAM" id="Phobius"/>
    </source>
</evidence>
<keyword evidence="4" id="KW-0997">Cell inner membrane</keyword>
<dbReference type="Gene3D" id="3.40.50.300">
    <property type="entry name" value="P-loop containing nucleotide triphosphate hydrolases"/>
    <property type="match status" value="1"/>
</dbReference>
<feature type="transmembrane region" description="Helical" evidence="11">
    <location>
        <begin position="166"/>
        <end position="183"/>
    </location>
</feature>
<keyword evidence="2" id="KW-0813">Transport</keyword>
<dbReference type="InterPro" id="IPR039421">
    <property type="entry name" value="Type_1_exporter"/>
</dbReference>
<evidence type="ECO:0000256" key="6">
    <source>
        <dbReference type="ARBA" id="ARBA00022741"/>
    </source>
</evidence>
<dbReference type="GO" id="GO:0015421">
    <property type="term" value="F:ABC-type oligopeptide transporter activity"/>
    <property type="evidence" value="ECO:0007669"/>
    <property type="project" value="TreeGrafter"/>
</dbReference>
<dbReference type="SUPFAM" id="SSF52540">
    <property type="entry name" value="P-loop containing nucleoside triphosphate hydrolases"/>
    <property type="match status" value="1"/>
</dbReference>
<dbReference type="GO" id="GO:0016887">
    <property type="term" value="F:ATP hydrolysis activity"/>
    <property type="evidence" value="ECO:0007669"/>
    <property type="project" value="InterPro"/>
</dbReference>
<dbReference type="PANTHER" id="PTHR43394">
    <property type="entry name" value="ATP-DEPENDENT PERMEASE MDL1, MITOCHONDRIAL"/>
    <property type="match status" value="1"/>
</dbReference>
<evidence type="ECO:0000256" key="7">
    <source>
        <dbReference type="ARBA" id="ARBA00022840"/>
    </source>
</evidence>
<dbReference type="RefSeq" id="WP_026645483.1">
    <property type="nucleotide sequence ID" value="NZ_NMYC01000002.1"/>
</dbReference>
<feature type="domain" description="ABC transporter" evidence="12">
    <location>
        <begin position="375"/>
        <end position="614"/>
    </location>
</feature>
<proteinExistence type="inferred from homology"/>
<dbReference type="InterPro" id="IPR036640">
    <property type="entry name" value="ABC1_TM_sf"/>
</dbReference>
<evidence type="ECO:0000259" key="12">
    <source>
        <dbReference type="PROSITE" id="PS50893"/>
    </source>
</evidence>
<evidence type="ECO:0000256" key="5">
    <source>
        <dbReference type="ARBA" id="ARBA00022692"/>
    </source>
</evidence>
<evidence type="ECO:0000256" key="1">
    <source>
        <dbReference type="ARBA" id="ARBA00004429"/>
    </source>
</evidence>
<keyword evidence="7 14" id="KW-0067">ATP-binding</keyword>
<feature type="transmembrane region" description="Helical" evidence="11">
    <location>
        <begin position="28"/>
        <end position="52"/>
    </location>
</feature>
<evidence type="ECO:0000256" key="2">
    <source>
        <dbReference type="ARBA" id="ARBA00022448"/>
    </source>
</evidence>
<organism evidence="14 15">
    <name type="scientific">Bifidobacterium anseris</name>
    <dbReference type="NCBI Taxonomy" id="2020963"/>
    <lineage>
        <taxon>Bacteria</taxon>
        <taxon>Bacillati</taxon>
        <taxon>Actinomycetota</taxon>
        <taxon>Actinomycetes</taxon>
        <taxon>Bifidobacteriales</taxon>
        <taxon>Bifidobacteriaceae</taxon>
        <taxon>Bifidobacterium</taxon>
    </lineage>
</organism>
<dbReference type="OrthoDB" id="9806127at2"/>
<evidence type="ECO:0000256" key="8">
    <source>
        <dbReference type="ARBA" id="ARBA00022989"/>
    </source>
</evidence>
<keyword evidence="5 11" id="KW-0812">Transmembrane</keyword>
<keyword evidence="9 11" id="KW-0472">Membrane</keyword>
<dbReference type="InterPro" id="IPR011527">
    <property type="entry name" value="ABC1_TM_dom"/>
</dbReference>
<dbReference type="GO" id="GO:0005524">
    <property type="term" value="F:ATP binding"/>
    <property type="evidence" value="ECO:0007669"/>
    <property type="project" value="UniProtKB-KW"/>
</dbReference>
<comment type="caution">
    <text evidence="14">The sequence shown here is derived from an EMBL/GenBank/DDBJ whole genome shotgun (WGS) entry which is preliminary data.</text>
</comment>
<keyword evidence="6" id="KW-0547">Nucleotide-binding</keyword>
<comment type="similarity">
    <text evidence="10">Belongs to the ABC transporter superfamily. Siderophore-Fe(3+) uptake transporter (SIUT) (TC 3.A.1.21) family.</text>
</comment>
<dbReference type="GO" id="GO:0005886">
    <property type="term" value="C:plasma membrane"/>
    <property type="evidence" value="ECO:0007669"/>
    <property type="project" value="UniProtKB-SubCell"/>
</dbReference>
<evidence type="ECO:0000256" key="4">
    <source>
        <dbReference type="ARBA" id="ARBA00022519"/>
    </source>
</evidence>
<reference evidence="14 15" key="1">
    <citation type="submission" date="2017-07" db="EMBL/GenBank/DDBJ databases">
        <title>Bifidobacterium novel species.</title>
        <authorList>
            <person name="Lugli G.A."/>
            <person name="Milani C."/>
            <person name="Duranti S."/>
            <person name="Mangifesta M."/>
        </authorList>
    </citation>
    <scope>NUCLEOTIDE SEQUENCE [LARGE SCALE GENOMIC DNA]</scope>
    <source>
        <strain evidence="15">Goo31D</strain>
    </source>
</reference>
<dbReference type="SUPFAM" id="SSF90123">
    <property type="entry name" value="ABC transporter transmembrane region"/>
    <property type="match status" value="1"/>
</dbReference>